<protein>
    <submittedName>
        <fullName evidence="3">Uncharacterized protein</fullName>
    </submittedName>
</protein>
<dbReference type="Proteomes" id="UP000664169">
    <property type="component" value="Unassembled WGS sequence"/>
</dbReference>
<dbReference type="InterPro" id="IPR021822">
    <property type="entry name" value="DUF3405"/>
</dbReference>
<comment type="caution">
    <text evidence="3">The sequence shown here is derived from an EMBL/GenBank/DDBJ whole genome shotgun (WGS) entry which is preliminary data.</text>
</comment>
<keyword evidence="2" id="KW-0472">Membrane</keyword>
<organism evidence="3 4">
    <name type="scientific">Gomphillus americanus</name>
    <dbReference type="NCBI Taxonomy" id="1940652"/>
    <lineage>
        <taxon>Eukaryota</taxon>
        <taxon>Fungi</taxon>
        <taxon>Dikarya</taxon>
        <taxon>Ascomycota</taxon>
        <taxon>Pezizomycotina</taxon>
        <taxon>Lecanoromycetes</taxon>
        <taxon>OSLEUM clade</taxon>
        <taxon>Ostropomycetidae</taxon>
        <taxon>Ostropales</taxon>
        <taxon>Graphidaceae</taxon>
        <taxon>Gomphilloideae</taxon>
        <taxon>Gomphillus</taxon>
    </lineage>
</organism>
<name>A0A8H3EFY1_9LECA</name>
<dbReference type="AlphaFoldDB" id="A0A8H3EFY1"/>
<keyword evidence="4" id="KW-1185">Reference proteome</keyword>
<dbReference type="PANTHER" id="PTHR36205">
    <property type="entry name" value="CHROMOSOME 19, WHOLE GENOME SHOTGUN SEQUENCE"/>
    <property type="match status" value="1"/>
</dbReference>
<reference evidence="3" key="1">
    <citation type="submission" date="2021-03" db="EMBL/GenBank/DDBJ databases">
        <authorList>
            <person name="Tagirdzhanova G."/>
        </authorList>
    </citation>
    <scope>NUCLEOTIDE SEQUENCE</scope>
</reference>
<dbReference type="EMBL" id="CAJPDQ010000001">
    <property type="protein sequence ID" value="CAF9903898.1"/>
    <property type="molecule type" value="Genomic_DNA"/>
</dbReference>
<feature type="transmembrane region" description="Helical" evidence="2">
    <location>
        <begin position="78"/>
        <end position="96"/>
    </location>
</feature>
<feature type="compositionally biased region" description="Polar residues" evidence="1">
    <location>
        <begin position="508"/>
        <end position="528"/>
    </location>
</feature>
<feature type="region of interest" description="Disordered" evidence="1">
    <location>
        <begin position="1"/>
        <end position="47"/>
    </location>
</feature>
<gene>
    <name evidence="3" type="ORF">GOMPHAMPRED_000607</name>
</gene>
<evidence type="ECO:0000256" key="2">
    <source>
        <dbReference type="SAM" id="Phobius"/>
    </source>
</evidence>
<keyword evidence="2" id="KW-0812">Transmembrane</keyword>
<keyword evidence="2" id="KW-1133">Transmembrane helix</keyword>
<proteinExistence type="predicted"/>
<accession>A0A8H3EFY1</accession>
<feature type="compositionally biased region" description="Low complexity" evidence="1">
    <location>
        <begin position="36"/>
        <end position="47"/>
    </location>
</feature>
<feature type="region of interest" description="Disordered" evidence="1">
    <location>
        <begin position="291"/>
        <end position="318"/>
    </location>
</feature>
<feature type="compositionally biased region" description="Basic and acidic residues" evidence="1">
    <location>
        <begin position="300"/>
        <end position="311"/>
    </location>
</feature>
<feature type="region of interest" description="Disordered" evidence="1">
    <location>
        <begin position="508"/>
        <end position="534"/>
    </location>
</feature>
<dbReference type="Pfam" id="PF11885">
    <property type="entry name" value="DUF3405"/>
    <property type="match status" value="1"/>
</dbReference>
<evidence type="ECO:0000256" key="1">
    <source>
        <dbReference type="SAM" id="MobiDB-lite"/>
    </source>
</evidence>
<evidence type="ECO:0000313" key="3">
    <source>
        <dbReference type="EMBL" id="CAF9903898.1"/>
    </source>
</evidence>
<evidence type="ECO:0000313" key="4">
    <source>
        <dbReference type="Proteomes" id="UP000664169"/>
    </source>
</evidence>
<dbReference type="OrthoDB" id="3353407at2759"/>
<dbReference type="PANTHER" id="PTHR36205:SF1">
    <property type="entry name" value="MAJOR FACILITATOR SUPERFAMILY TRANSPORTER"/>
    <property type="match status" value="1"/>
</dbReference>
<sequence length="764" mass="87948">MRRDKKRKLNEREDEERYMISEDEKDWDSTDSGELYSSSKSSSDVSYRSSDSMLRSFATARRSKDSTRYPYRIPHRTMRWICIALMAIILLFILNLTRMGMDSARTLEALAKQRPKPSATWESFPFLTRYFGGLRTLVPQSENVREYPTDNITIIRKKVARQIPASQVYEVFVEYKRRKPDAVECYLDEENQIRLPNVHRYQGVPRGMPESVMGSSAVLGLSEAHCYDRYGRLGPYGFGYSSVKGGVGAGIEGEREGADAVWAAQLSVNYSTINWHNAQTKCYTKNKHRFAAGSSNTPEPWRKMPVKRDTDPSQNSTRNTIPRTALIIRTWTGYDYTPEVMLYLRSLVSELALTSAGEYMVHFLVHVKNDNEPIWADPDTYERVLYDALPAEFRGMGTLWSERQMNLIYGGLPDSFFRESPVHGVYRSAHFPLQYFAFNHPEYDYFWNWEMDTRYTGHWFSLFDSAQQFAAKQPRKGLWERNERFYVPEVHGSWEDFKQMVRVQSEMPTQPTTSKWANVGSTDSQQVSDETDKPIWGSKPPLDGFEAFSTDPVPPTSYEKDKYTWGVGEEADLITLNPIFDPHGTGWLLREDITSYNLTRGFPPRRIAVVSASRLSRRLLITMHNETTFHGHTMFTEMFPASIALHHGLKAVYVPHPVYIDRAWPVPYLAKTMNAGKNGAVGGARTTVFGNVIQHNLLGVSWHYNDGFAPNLWRRWLGYRVDNDGGEDFEINNEGRMCLPPILLHPVKDVQLVVEGRQNEEKEE</sequence>